<dbReference type="NCBIfam" id="NF007394">
    <property type="entry name" value="PRK09920.1"/>
    <property type="match status" value="1"/>
</dbReference>
<dbReference type="EMBL" id="LHUR01000017">
    <property type="protein sequence ID" value="KOA20267.1"/>
    <property type="molecule type" value="Genomic_DNA"/>
</dbReference>
<dbReference type="GO" id="GO:0008775">
    <property type="term" value="F:acetate CoA-transferase activity"/>
    <property type="evidence" value="ECO:0007669"/>
    <property type="project" value="UniProtKB-EC"/>
</dbReference>
<dbReference type="SMART" id="SM00882">
    <property type="entry name" value="CoA_trans"/>
    <property type="match status" value="1"/>
</dbReference>
<dbReference type="InterPro" id="IPR012792">
    <property type="entry name" value="3-oxoacid_CoA-transf_A"/>
</dbReference>
<dbReference type="PANTHER" id="PTHR13707">
    <property type="entry name" value="KETOACID-COENZYME A TRANSFERASE"/>
    <property type="match status" value="1"/>
</dbReference>
<sequence>MNKLITLEEAVSKIKDGTTIMVGGFLATGSPCQIIDALVEKGVKDLTIICNDTSFIDRGVGKLVVNKQVKKVIASHIGTNAETGRQMNAGEMEVELVPQGTLAERIRSGGAGLGGILTPTGIGTIVEDGKEKITVDDKEYILEKPLKADIAIIFGSKVDKKGNVYYNYSTRNFNPLMATATDIVIVEAENLVEIGEINPNDVMTPGIFIDYIVKEDK</sequence>
<accession>A0A0L6ZBD1</accession>
<organism evidence="3 4">
    <name type="scientific">Clostridium homopropionicum DSM 5847</name>
    <dbReference type="NCBI Taxonomy" id="1121318"/>
    <lineage>
        <taxon>Bacteria</taxon>
        <taxon>Bacillati</taxon>
        <taxon>Bacillota</taxon>
        <taxon>Clostridia</taxon>
        <taxon>Eubacteriales</taxon>
        <taxon>Clostridiaceae</taxon>
        <taxon>Clostridium</taxon>
    </lineage>
</organism>
<dbReference type="InterPro" id="IPR004163">
    <property type="entry name" value="CoA_transf_BS"/>
</dbReference>
<dbReference type="NCBIfam" id="TIGR02429">
    <property type="entry name" value="pcaI_scoA_fam"/>
    <property type="match status" value="1"/>
</dbReference>
<dbReference type="PATRIC" id="fig|1121318.3.peg.1277"/>
<dbReference type="InterPro" id="IPR004165">
    <property type="entry name" value="CoA_trans_fam_I"/>
</dbReference>
<dbReference type="STRING" id="36844.SAMN04488501_11750"/>
<dbReference type="AlphaFoldDB" id="A0A0L6ZBD1"/>
<name>A0A0L6ZBD1_9CLOT</name>
<dbReference type="SUPFAM" id="SSF100950">
    <property type="entry name" value="NagB/RpiA/CoA transferase-like"/>
    <property type="match status" value="1"/>
</dbReference>
<dbReference type="Gene3D" id="3.40.1080.10">
    <property type="entry name" value="Glutaconate Coenzyme A-transferase"/>
    <property type="match status" value="1"/>
</dbReference>
<evidence type="ECO:0000256" key="1">
    <source>
        <dbReference type="ARBA" id="ARBA00005612"/>
    </source>
</evidence>
<dbReference type="EC" id="2.8.3.8" evidence="3"/>
<dbReference type="Proteomes" id="UP000037043">
    <property type="component" value="Unassembled WGS sequence"/>
</dbReference>
<dbReference type="Pfam" id="PF01144">
    <property type="entry name" value="CoA_trans"/>
    <property type="match status" value="1"/>
</dbReference>
<comment type="caution">
    <text evidence="3">The sequence shown here is derived from an EMBL/GenBank/DDBJ whole genome shotgun (WGS) entry which is preliminary data.</text>
</comment>
<dbReference type="RefSeq" id="WP_052220842.1">
    <property type="nucleotide sequence ID" value="NZ_LHUR01000017.1"/>
</dbReference>
<evidence type="ECO:0000256" key="2">
    <source>
        <dbReference type="ARBA" id="ARBA00022679"/>
    </source>
</evidence>
<protein>
    <submittedName>
        <fullName evidence="3">Acetate CoA-transferase subunit alpha</fullName>
        <ecNumber evidence="3">2.8.3.8</ecNumber>
    </submittedName>
</protein>
<dbReference type="PANTHER" id="PTHR13707:SF60">
    <property type="entry name" value="ACETATE COA-TRANSFERASE SUBUNIT ALPHA"/>
    <property type="match status" value="1"/>
</dbReference>
<keyword evidence="4" id="KW-1185">Reference proteome</keyword>
<dbReference type="InterPro" id="IPR037171">
    <property type="entry name" value="NagB/RpiA_transferase-like"/>
</dbReference>
<keyword evidence="2 3" id="KW-0808">Transferase</keyword>
<evidence type="ECO:0000313" key="4">
    <source>
        <dbReference type="Proteomes" id="UP000037043"/>
    </source>
</evidence>
<evidence type="ECO:0000313" key="3">
    <source>
        <dbReference type="EMBL" id="KOA20267.1"/>
    </source>
</evidence>
<gene>
    <name evidence="3" type="primary">atoD_1</name>
    <name evidence="3" type="ORF">CLHOM_12630</name>
</gene>
<proteinExistence type="inferred from homology"/>
<dbReference type="PROSITE" id="PS01273">
    <property type="entry name" value="COA_TRANSF_1"/>
    <property type="match status" value="1"/>
</dbReference>
<comment type="similarity">
    <text evidence="1">Belongs to the 3-oxoacid CoA-transferase subunit A family.</text>
</comment>
<reference evidence="4" key="1">
    <citation type="submission" date="2015-08" db="EMBL/GenBank/DDBJ databases">
        <title>Genome sequence of the strict anaerobe Clostridium homopropionicum LuHBu1 (DSM 5847T).</title>
        <authorList>
            <person name="Poehlein A."/>
            <person name="Beck M."/>
            <person name="Schiel-Bengelsdorf B."/>
            <person name="Bengelsdorf F.R."/>
            <person name="Daniel R."/>
            <person name="Duerre P."/>
        </authorList>
    </citation>
    <scope>NUCLEOTIDE SEQUENCE [LARGE SCALE GENOMIC DNA]</scope>
    <source>
        <strain evidence="4">DSM 5847</strain>
    </source>
</reference>